<feature type="transmembrane region" description="Helical" evidence="10">
    <location>
        <begin position="414"/>
        <end position="435"/>
    </location>
</feature>
<dbReference type="Pfam" id="PF00005">
    <property type="entry name" value="ABC_tran"/>
    <property type="match status" value="2"/>
</dbReference>
<organism evidence="13 14">
    <name type="scientific">Marasmius tenuissimus</name>
    <dbReference type="NCBI Taxonomy" id="585030"/>
    <lineage>
        <taxon>Eukaryota</taxon>
        <taxon>Fungi</taxon>
        <taxon>Dikarya</taxon>
        <taxon>Basidiomycota</taxon>
        <taxon>Agaricomycotina</taxon>
        <taxon>Agaricomycetes</taxon>
        <taxon>Agaricomycetidae</taxon>
        <taxon>Agaricales</taxon>
        <taxon>Marasmiineae</taxon>
        <taxon>Marasmiaceae</taxon>
        <taxon>Marasmius</taxon>
    </lineage>
</organism>
<gene>
    <name evidence="13" type="ORF">AAF712_004416</name>
</gene>
<feature type="compositionally biased region" description="Polar residues" evidence="9">
    <location>
        <begin position="352"/>
        <end position="365"/>
    </location>
</feature>
<sequence>MDSLAFPVHFSIASVLVLVVQMFLIRFLRGDTSSEARYEGTQETLKVNGAYRFTRSLYSLVLLVLFLSSSPRNQQEWSEIVIVNIPFLYSSILILSSFVATPRWNRVIIRHFNFVLFTTFAVYFYRDVYPLATYEKESKDAPEGKILWLKLALLGLVAVVIPLFVPREYVPIDAKNPSTPSPEQTASLFSLAIYTFMDPLMFLGYRIPHLAYEKLPPLSDTDFARYLRAVNFKYLDAFSGAPNRHIMVGLLRTFRFEFLFMSLAIILRSFLAFLSPLALKQLLVYLETRGSETATIRPWVWVLSLFVGPVLGAVILQRYGFVTARVLVKSQALITQLVLEHSLRIRVKAESSETTSSSQDGNASPQPVDPRTPDDEPSASEPTEGSPEPPADSKGPITNLVTTDLQNIVELRDFILLLVYVPLQIVLGIVFLYFLLGWSALVGFATMIVLGPLPGVLMQKIQTAQAEGMKRTDARVQTVTETVNVIRMVKLFGWEGKMASRVADKREEELTWIRKRLYLDLLNDIVVSSSSRPLQPSKDPASTSTFICLANDSRSTLVMKKALTPSTVFSAMAILDIIRMQLLIGFHMLSLTINGKVSLDRVSDFLKSTELLDAFGEKESGRDASGSPDRVAKIGFKDAIFTWTREVLQTNAPSKRRFSLTIDGELVFKEGCVNLVLGETGSGKTSLLMALLSEMCYIPIDHDSWYNLPREGGVAYAAQESWVQNETIKDNIVFGSPFDEERYKKVLYQCALERDIFLFEAGDATEVGEKGITLSGGQKARITLARAIYSKASIILLDDVLAALDVHTAKWVVDKCLQGDLVKGRTIILVTHNVALVRPIAEFVVSLKNGRVLSQGNLDDALQRNSALKAEVTRDEERLEKYEELVDEQAPMAIGEAKPASNGKLIVAEEIQIGRVTMASFKSYFLAMGSWAWLSTMIVAYLVAEVIDAGQAWFLGYWASQYEKHDINEVSVPWYLMIYSGFFLGNVLVYTLGISALIIGAVHASKRTHSRLIESVLGTTLRWIDTTPISRIITRFTQDIRVGEQKISLEESLSHARNSGAVDGPLITTLKFFGDITAKLAVKFFAVVALTPIFFLPAIAIAAAGMLCGQIYIKSQMSIKREMSNARAPVVGHVGSAIAGLASIRAYGVEERFIQQSMNHIDKYSRAARTFYDANRWIGIRMEILAGLFASGLSAYLVYVQNYSAANTGFALTMAIGFSQNILYWIRNTNDFEVHGNSLERLHAYSTIEQEPKATPKGRPPAYWPASGALKVEDLSARYSLDGPRVLHDISFEVESGERVGVVGRTGSGKSSLTLSLLRGIYTEGRVYYDGTPTDSINLEALRSSITIIPQMPELLSGTIRQNLDPFDQHDDATLHNALRAAGLSSLQGTEDKARLTLDTAISSGGGNLSVGQRQILALARALVRGSKVLILDEATSAIDYKTDSVIQTSLRNELPKDVTVITIAHRLQTIMDADRILVLDEGHLVEFDSPKNLLEKENGLLKTLVDESHDKEALYSMATQRGTAIA</sequence>
<evidence type="ECO:0000256" key="6">
    <source>
        <dbReference type="ARBA" id="ARBA00022989"/>
    </source>
</evidence>
<evidence type="ECO:0000256" key="1">
    <source>
        <dbReference type="ARBA" id="ARBA00004370"/>
    </source>
</evidence>
<feature type="transmembrane region" description="Helical" evidence="10">
    <location>
        <begin position="1080"/>
        <end position="1113"/>
    </location>
</feature>
<dbReference type="SUPFAM" id="SSF52540">
    <property type="entry name" value="P-loop containing nucleoside triphosphate hydrolases"/>
    <property type="match status" value="2"/>
</dbReference>
<feature type="domain" description="ABC transmembrane type-1" evidence="12">
    <location>
        <begin position="259"/>
        <end position="531"/>
    </location>
</feature>
<feature type="transmembrane region" description="Helical" evidence="10">
    <location>
        <begin position="258"/>
        <end position="279"/>
    </location>
</feature>
<evidence type="ECO:0000256" key="3">
    <source>
        <dbReference type="ARBA" id="ARBA00022692"/>
    </source>
</evidence>
<keyword evidence="14" id="KW-1185">Reference proteome</keyword>
<dbReference type="SUPFAM" id="SSF90123">
    <property type="entry name" value="ABC transporter transmembrane region"/>
    <property type="match status" value="2"/>
</dbReference>
<feature type="transmembrane region" description="Helical" evidence="10">
    <location>
        <begin position="1128"/>
        <end position="1148"/>
    </location>
</feature>
<dbReference type="CDD" id="cd18604">
    <property type="entry name" value="ABC_6TM_VMR1_D2_like"/>
    <property type="match status" value="1"/>
</dbReference>
<dbReference type="Gene3D" id="1.20.1560.10">
    <property type="entry name" value="ABC transporter type 1, transmembrane domain"/>
    <property type="match status" value="2"/>
</dbReference>
<proteinExistence type="predicted"/>
<protein>
    <recommendedName>
        <fullName evidence="15">P-loop containing nucleoside triphosphate hydrolase protein</fullName>
    </recommendedName>
</protein>
<feature type="transmembrane region" description="Helical" evidence="10">
    <location>
        <begin position="299"/>
        <end position="321"/>
    </location>
</feature>
<evidence type="ECO:0008006" key="15">
    <source>
        <dbReference type="Google" id="ProtNLM"/>
    </source>
</evidence>
<keyword evidence="7 10" id="KW-0472">Membrane</keyword>
<dbReference type="Proteomes" id="UP001437256">
    <property type="component" value="Unassembled WGS sequence"/>
</dbReference>
<keyword evidence="3 10" id="KW-0812">Transmembrane</keyword>
<evidence type="ECO:0000256" key="8">
    <source>
        <dbReference type="SAM" id="Coils"/>
    </source>
</evidence>
<feature type="domain" description="ABC transporter" evidence="11">
    <location>
        <begin position="634"/>
        <end position="874"/>
    </location>
</feature>
<dbReference type="PROSITE" id="PS50893">
    <property type="entry name" value="ABC_TRANSPORTER_2"/>
    <property type="match status" value="2"/>
</dbReference>
<dbReference type="EMBL" id="JBBXMP010000017">
    <property type="protein sequence ID" value="KAL0068699.1"/>
    <property type="molecule type" value="Genomic_DNA"/>
</dbReference>
<dbReference type="InterPro" id="IPR036640">
    <property type="entry name" value="ABC1_TM_sf"/>
</dbReference>
<dbReference type="CDD" id="cd03250">
    <property type="entry name" value="ABCC_MRP_domain1"/>
    <property type="match status" value="1"/>
</dbReference>
<evidence type="ECO:0000256" key="9">
    <source>
        <dbReference type="SAM" id="MobiDB-lite"/>
    </source>
</evidence>
<keyword evidence="2" id="KW-0813">Transport</keyword>
<dbReference type="InterPro" id="IPR011527">
    <property type="entry name" value="ABC1_TM_dom"/>
</dbReference>
<feature type="transmembrane region" description="Helical" evidence="10">
    <location>
        <begin position="441"/>
        <end position="461"/>
    </location>
</feature>
<dbReference type="Gene3D" id="3.40.50.300">
    <property type="entry name" value="P-loop containing nucleotide triphosphate hydrolases"/>
    <property type="match status" value="2"/>
</dbReference>
<feature type="coiled-coil region" evidence="8">
    <location>
        <begin position="858"/>
        <end position="885"/>
    </location>
</feature>
<feature type="transmembrane region" description="Helical" evidence="10">
    <location>
        <begin position="146"/>
        <end position="165"/>
    </location>
</feature>
<feature type="region of interest" description="Disordered" evidence="9">
    <location>
        <begin position="350"/>
        <end position="397"/>
    </location>
</feature>
<comment type="subcellular location">
    <subcellularLocation>
        <location evidence="1">Membrane</location>
    </subcellularLocation>
</comment>
<dbReference type="InterPro" id="IPR017871">
    <property type="entry name" value="ABC_transporter-like_CS"/>
</dbReference>
<evidence type="ECO:0000256" key="2">
    <source>
        <dbReference type="ARBA" id="ARBA00022448"/>
    </source>
</evidence>
<evidence type="ECO:0000256" key="5">
    <source>
        <dbReference type="ARBA" id="ARBA00022840"/>
    </source>
</evidence>
<dbReference type="InterPro" id="IPR050173">
    <property type="entry name" value="ABC_transporter_C-like"/>
</dbReference>
<dbReference type="CDD" id="cd03244">
    <property type="entry name" value="ABCC_MRP_domain2"/>
    <property type="match status" value="1"/>
</dbReference>
<evidence type="ECO:0000256" key="4">
    <source>
        <dbReference type="ARBA" id="ARBA00022741"/>
    </source>
</evidence>
<feature type="transmembrane region" description="Helical" evidence="10">
    <location>
        <begin position="1205"/>
        <end position="1226"/>
    </location>
</feature>
<feature type="domain" description="ABC transporter" evidence="11">
    <location>
        <begin position="1270"/>
        <end position="1507"/>
    </location>
</feature>
<feature type="transmembrane region" description="Helical" evidence="10">
    <location>
        <begin position="924"/>
        <end position="944"/>
    </location>
</feature>
<dbReference type="InterPro" id="IPR027417">
    <property type="entry name" value="P-loop_NTPase"/>
</dbReference>
<feature type="transmembrane region" description="Helical" evidence="10">
    <location>
        <begin position="974"/>
        <end position="1002"/>
    </location>
</feature>
<feature type="domain" description="ABC transmembrane type-1" evidence="12">
    <location>
        <begin position="937"/>
        <end position="1222"/>
    </location>
</feature>
<keyword evidence="6 10" id="KW-1133">Transmembrane helix</keyword>
<feature type="transmembrane region" description="Helical" evidence="10">
    <location>
        <begin position="6"/>
        <end position="28"/>
    </location>
</feature>
<dbReference type="Pfam" id="PF00664">
    <property type="entry name" value="ABC_membrane"/>
    <property type="match status" value="3"/>
</dbReference>
<evidence type="ECO:0000259" key="11">
    <source>
        <dbReference type="PROSITE" id="PS50893"/>
    </source>
</evidence>
<feature type="transmembrane region" description="Helical" evidence="10">
    <location>
        <begin position="80"/>
        <end position="100"/>
    </location>
</feature>
<evidence type="ECO:0000256" key="10">
    <source>
        <dbReference type="SAM" id="Phobius"/>
    </source>
</evidence>
<dbReference type="PANTHER" id="PTHR24223:SF356">
    <property type="entry name" value="ATP-BINDING CASSETTE TRANSPORTER ABC4"/>
    <property type="match status" value="1"/>
</dbReference>
<reference evidence="13 14" key="1">
    <citation type="submission" date="2024-05" db="EMBL/GenBank/DDBJ databases">
        <title>A draft genome resource for the thread blight pathogen Marasmius tenuissimus strain MS-2.</title>
        <authorList>
            <person name="Yulfo-Soto G.E."/>
            <person name="Baruah I.K."/>
            <person name="Amoako-Attah I."/>
            <person name="Bukari Y."/>
            <person name="Meinhardt L.W."/>
            <person name="Bailey B.A."/>
            <person name="Cohen S.P."/>
        </authorList>
    </citation>
    <scope>NUCLEOTIDE SEQUENCE [LARGE SCALE GENOMIC DNA]</scope>
    <source>
        <strain evidence="13 14">MS-2</strain>
    </source>
</reference>
<keyword evidence="8" id="KW-0175">Coiled coil</keyword>
<evidence type="ECO:0000259" key="12">
    <source>
        <dbReference type="PROSITE" id="PS50929"/>
    </source>
</evidence>
<dbReference type="PROSITE" id="PS00211">
    <property type="entry name" value="ABC_TRANSPORTER_1"/>
    <property type="match status" value="1"/>
</dbReference>
<accession>A0ABR3A5T5</accession>
<dbReference type="CDD" id="cd18596">
    <property type="entry name" value="ABC_6TM_VMR1_D1_like"/>
    <property type="match status" value="1"/>
</dbReference>
<feature type="transmembrane region" description="Helical" evidence="10">
    <location>
        <begin position="1178"/>
        <end position="1199"/>
    </location>
</feature>
<dbReference type="InterPro" id="IPR003593">
    <property type="entry name" value="AAA+_ATPase"/>
</dbReference>
<evidence type="ECO:0000313" key="14">
    <source>
        <dbReference type="Proteomes" id="UP001437256"/>
    </source>
</evidence>
<comment type="caution">
    <text evidence="13">The sequence shown here is derived from an EMBL/GenBank/DDBJ whole genome shotgun (WGS) entry which is preliminary data.</text>
</comment>
<evidence type="ECO:0000313" key="13">
    <source>
        <dbReference type="EMBL" id="KAL0068699.1"/>
    </source>
</evidence>
<keyword evidence="5" id="KW-0067">ATP-binding</keyword>
<feature type="transmembrane region" description="Helical" evidence="10">
    <location>
        <begin position="107"/>
        <end position="126"/>
    </location>
</feature>
<dbReference type="InterPro" id="IPR003439">
    <property type="entry name" value="ABC_transporter-like_ATP-bd"/>
</dbReference>
<evidence type="ECO:0000256" key="7">
    <source>
        <dbReference type="ARBA" id="ARBA00023136"/>
    </source>
</evidence>
<dbReference type="PANTHER" id="PTHR24223">
    <property type="entry name" value="ATP-BINDING CASSETTE SUB-FAMILY C"/>
    <property type="match status" value="1"/>
</dbReference>
<name>A0ABR3A5T5_9AGAR</name>
<dbReference type="SMART" id="SM00382">
    <property type="entry name" value="AAA"/>
    <property type="match status" value="2"/>
</dbReference>
<dbReference type="PROSITE" id="PS50929">
    <property type="entry name" value="ABC_TM1F"/>
    <property type="match status" value="2"/>
</dbReference>
<keyword evidence="4" id="KW-0547">Nucleotide-binding</keyword>